<dbReference type="EMBL" id="KN648394">
    <property type="protein sequence ID" value="KHN35407.1"/>
    <property type="molecule type" value="Genomic_DNA"/>
</dbReference>
<proteinExistence type="predicted"/>
<dbReference type="Proteomes" id="UP000053555">
    <property type="component" value="Unassembled WGS sequence"/>
</dbReference>
<organism evidence="1">
    <name type="scientific">Glycine soja</name>
    <name type="common">Wild soybean</name>
    <dbReference type="NCBI Taxonomy" id="3848"/>
    <lineage>
        <taxon>Eukaryota</taxon>
        <taxon>Viridiplantae</taxon>
        <taxon>Streptophyta</taxon>
        <taxon>Embryophyta</taxon>
        <taxon>Tracheophyta</taxon>
        <taxon>Spermatophyta</taxon>
        <taxon>Magnoliopsida</taxon>
        <taxon>eudicotyledons</taxon>
        <taxon>Gunneridae</taxon>
        <taxon>Pentapetalae</taxon>
        <taxon>rosids</taxon>
        <taxon>fabids</taxon>
        <taxon>Fabales</taxon>
        <taxon>Fabaceae</taxon>
        <taxon>Papilionoideae</taxon>
        <taxon>50 kb inversion clade</taxon>
        <taxon>NPAAA clade</taxon>
        <taxon>indigoferoid/millettioid clade</taxon>
        <taxon>Phaseoleae</taxon>
        <taxon>Glycine</taxon>
        <taxon>Glycine subgen. Soja</taxon>
    </lineage>
</organism>
<sequence length="99" mass="11747">MQVGGSNRLYINPQKDHKSKSYEDLQLEFNPLVFSSLEQYLPHHMLSLSREVKVHYMWSILLHYLPETERIRVREIVCDVAFLHNELFFVAAQKNTSKI</sequence>
<evidence type="ECO:0000313" key="1">
    <source>
        <dbReference type="EMBL" id="KHN35407.1"/>
    </source>
</evidence>
<name>A0A0B2RUC0_GLYSO</name>
<dbReference type="AlphaFoldDB" id="A0A0B2RUC0"/>
<protein>
    <submittedName>
        <fullName evidence="1">Putative PKHD-type hydroxylase</fullName>
    </submittedName>
</protein>
<accession>A0A0B2RUC0</accession>
<gene>
    <name evidence="1" type="ORF">glysoja_042581</name>
</gene>
<reference evidence="1" key="1">
    <citation type="submission" date="2014-07" db="EMBL/GenBank/DDBJ databases">
        <title>Identification of a novel salt tolerance gene in wild soybean by whole-genome sequencing.</title>
        <authorList>
            <person name="Lam H.-M."/>
            <person name="Qi X."/>
            <person name="Li M.-W."/>
            <person name="Liu X."/>
            <person name="Xie M."/>
            <person name="Ni M."/>
            <person name="Xu X."/>
        </authorList>
    </citation>
    <scope>NUCLEOTIDE SEQUENCE [LARGE SCALE GENOMIC DNA]</scope>
    <source>
        <tissue evidence="1">Root</tissue>
    </source>
</reference>